<comment type="subcellular location">
    <subcellularLocation>
        <location evidence="1">Cell membrane</location>
        <topology evidence="1">Multi-pass membrane protein</topology>
    </subcellularLocation>
</comment>
<comment type="similarity">
    <text evidence="2">Belongs to the UPF0104 family.</text>
</comment>
<evidence type="ECO:0000256" key="2">
    <source>
        <dbReference type="ARBA" id="ARBA00011061"/>
    </source>
</evidence>
<evidence type="ECO:0000256" key="7">
    <source>
        <dbReference type="SAM" id="Phobius"/>
    </source>
</evidence>
<dbReference type="InterPro" id="IPR022791">
    <property type="entry name" value="L-PG_synthase/AglD"/>
</dbReference>
<sequence>MSSALGRSERSLGRAARRAVAVIATLAAVVGAVAVVGPGAIRAALAGADAGTVALVAGVAVAVLVARGLALRVLLDILGHDAPVTRVLGAYVATTVVSTVVPGGQAGGAPVNGLLVARSSAADYEDGVAAVVAVSALTNLLVGAFGVVGVGYLLATAGTASADVAPLAAVGVALVALAAAGAVGLWRVRDRATERGVSLAARLAAALRVLPRFTPPDRAAIAERVGRFRAALARLRGGSPRQLATLVGLLAVAHALTVVALWLSFRAVGESVSVGVLLAVIPAAVAAAVVPAPGGSGVDAALVGLLVAGTSAVAPVAGAAVLVYRVATSGPALVAGGGAVAVMASLGWLRGADHGAAARED</sequence>
<proteinExistence type="inferred from homology"/>
<dbReference type="KEGG" id="hpel:HZS54_08185"/>
<dbReference type="RefSeq" id="WP_179921758.1">
    <property type="nucleotide sequence ID" value="NZ_CP058909.1"/>
</dbReference>
<feature type="transmembrane region" description="Helical" evidence="7">
    <location>
        <begin position="302"/>
        <end position="324"/>
    </location>
</feature>
<feature type="transmembrane region" description="Helical" evidence="7">
    <location>
        <begin position="128"/>
        <end position="155"/>
    </location>
</feature>
<keyword evidence="5 7" id="KW-1133">Transmembrane helix</keyword>
<gene>
    <name evidence="8" type="ORF">HZS54_08185</name>
</gene>
<dbReference type="GeneID" id="56082560"/>
<evidence type="ECO:0000256" key="1">
    <source>
        <dbReference type="ARBA" id="ARBA00004651"/>
    </source>
</evidence>
<dbReference type="GO" id="GO:0005886">
    <property type="term" value="C:plasma membrane"/>
    <property type="evidence" value="ECO:0007669"/>
    <property type="project" value="UniProtKB-SubCell"/>
</dbReference>
<protein>
    <submittedName>
        <fullName evidence="8">Flippase-like domain-containing protein</fullName>
    </submittedName>
</protein>
<dbReference type="Pfam" id="PF03706">
    <property type="entry name" value="LPG_synthase_TM"/>
    <property type="match status" value="1"/>
</dbReference>
<evidence type="ECO:0000313" key="9">
    <source>
        <dbReference type="Proteomes" id="UP000509346"/>
    </source>
</evidence>
<feature type="transmembrane region" description="Helical" evidence="7">
    <location>
        <begin position="330"/>
        <end position="349"/>
    </location>
</feature>
<dbReference type="NCBIfam" id="TIGR00374">
    <property type="entry name" value="flippase-like domain"/>
    <property type="match status" value="1"/>
</dbReference>
<name>A0A7D5PA55_9EURY</name>
<dbReference type="AlphaFoldDB" id="A0A7D5PA55"/>
<dbReference type="PANTHER" id="PTHR39087">
    <property type="entry name" value="UPF0104 MEMBRANE PROTEIN MJ1595"/>
    <property type="match status" value="1"/>
</dbReference>
<evidence type="ECO:0000313" key="8">
    <source>
        <dbReference type="EMBL" id="QLH81605.1"/>
    </source>
</evidence>
<feature type="transmembrane region" description="Helical" evidence="7">
    <location>
        <begin position="271"/>
        <end position="290"/>
    </location>
</feature>
<keyword evidence="4 7" id="KW-0812">Transmembrane</keyword>
<feature type="transmembrane region" description="Helical" evidence="7">
    <location>
        <begin position="167"/>
        <end position="186"/>
    </location>
</feature>
<reference evidence="8 9" key="1">
    <citation type="submission" date="2020-07" db="EMBL/GenBank/DDBJ databases">
        <title>Halosimplex litoreum sp. nov. and Halosimplex rubrum sp. nov., isolated from different salt environments.</title>
        <authorList>
            <person name="Cui H."/>
        </authorList>
    </citation>
    <scope>NUCLEOTIDE SEQUENCE [LARGE SCALE GENOMIC DNA]</scope>
    <source>
        <strain evidence="8 9">R2</strain>
    </source>
</reference>
<evidence type="ECO:0000256" key="3">
    <source>
        <dbReference type="ARBA" id="ARBA00022475"/>
    </source>
</evidence>
<evidence type="ECO:0000256" key="5">
    <source>
        <dbReference type="ARBA" id="ARBA00022989"/>
    </source>
</evidence>
<dbReference type="EMBL" id="CP058909">
    <property type="protein sequence ID" value="QLH81605.1"/>
    <property type="molecule type" value="Genomic_DNA"/>
</dbReference>
<dbReference type="PANTHER" id="PTHR39087:SF2">
    <property type="entry name" value="UPF0104 MEMBRANE PROTEIN MJ1595"/>
    <property type="match status" value="1"/>
</dbReference>
<keyword evidence="9" id="KW-1185">Reference proteome</keyword>
<accession>A0A7D5PA55</accession>
<evidence type="ECO:0000256" key="6">
    <source>
        <dbReference type="ARBA" id="ARBA00023136"/>
    </source>
</evidence>
<feature type="transmembrane region" description="Helical" evidence="7">
    <location>
        <begin position="243"/>
        <end position="265"/>
    </location>
</feature>
<keyword evidence="3" id="KW-1003">Cell membrane</keyword>
<organism evidence="8 9">
    <name type="scientific">Halosimplex pelagicum</name>
    <dbReference type="NCBI Taxonomy" id="869886"/>
    <lineage>
        <taxon>Archaea</taxon>
        <taxon>Methanobacteriati</taxon>
        <taxon>Methanobacteriota</taxon>
        <taxon>Stenosarchaea group</taxon>
        <taxon>Halobacteria</taxon>
        <taxon>Halobacteriales</taxon>
        <taxon>Haloarculaceae</taxon>
        <taxon>Halosimplex</taxon>
    </lineage>
</organism>
<dbReference type="Proteomes" id="UP000509346">
    <property type="component" value="Chromosome"/>
</dbReference>
<evidence type="ECO:0000256" key="4">
    <source>
        <dbReference type="ARBA" id="ARBA00022692"/>
    </source>
</evidence>
<keyword evidence="6 7" id="KW-0472">Membrane</keyword>
<feature type="transmembrane region" description="Helical" evidence="7">
    <location>
        <begin position="20"/>
        <end position="41"/>
    </location>
</feature>
<feature type="transmembrane region" description="Helical" evidence="7">
    <location>
        <begin position="53"/>
        <end position="75"/>
    </location>
</feature>